<dbReference type="PROSITE" id="PS00616">
    <property type="entry name" value="HIS_ACID_PHOSPHAT_1"/>
    <property type="match status" value="1"/>
</dbReference>
<keyword evidence="20" id="KW-0472">Membrane</keyword>
<evidence type="ECO:0000256" key="12">
    <source>
        <dbReference type="ARBA" id="ARBA00043675"/>
    </source>
</evidence>
<comment type="catalytic activity">
    <reaction evidence="13">
        <text>1D-myo-inositol 1,2,6-trisphosphate + H2O = 1D-myo-inositol 1,2-bisphosphate + phosphate</text>
        <dbReference type="Rhea" id="RHEA:77131"/>
        <dbReference type="ChEBI" id="CHEBI:15377"/>
        <dbReference type="ChEBI" id="CHEBI:43474"/>
        <dbReference type="ChEBI" id="CHEBI:195537"/>
        <dbReference type="ChEBI" id="CHEBI:195539"/>
    </reaction>
    <physiologicalReaction direction="left-to-right" evidence="13">
        <dbReference type="Rhea" id="RHEA:77132"/>
    </physiologicalReaction>
</comment>
<comment type="catalytic activity">
    <reaction evidence="14">
        <text>1D-myo-inositol 1,2,4,5,6-pentakisphosphate + H2O = 1D-myo-inositol 1,2,5,6-tetrakisphosphate + phosphate</text>
        <dbReference type="Rhea" id="RHEA:77115"/>
        <dbReference type="ChEBI" id="CHEBI:15377"/>
        <dbReference type="ChEBI" id="CHEBI:43474"/>
        <dbReference type="ChEBI" id="CHEBI:57798"/>
        <dbReference type="ChEBI" id="CHEBI:195535"/>
    </reaction>
    <physiologicalReaction direction="left-to-right" evidence="14">
        <dbReference type="Rhea" id="RHEA:77116"/>
    </physiologicalReaction>
</comment>
<comment type="similarity">
    <text evidence="2">Belongs to the histidine acid phosphatase family.</text>
</comment>
<evidence type="ECO:0000256" key="13">
    <source>
        <dbReference type="ARBA" id="ARBA00043721"/>
    </source>
</evidence>
<dbReference type="GO" id="GO:0005576">
    <property type="term" value="C:extracellular region"/>
    <property type="evidence" value="ECO:0007669"/>
    <property type="project" value="UniProtKB-SubCell"/>
</dbReference>
<keyword evidence="8" id="KW-0325">Glycoprotein</keyword>
<evidence type="ECO:0000256" key="3">
    <source>
        <dbReference type="ARBA" id="ARBA00011245"/>
    </source>
</evidence>
<feature type="active site" description="Nucleophile" evidence="18">
    <location>
        <position position="121"/>
    </location>
</feature>
<dbReference type="PIRSF" id="PIRSF000894">
    <property type="entry name" value="Acid_phosphatase"/>
    <property type="match status" value="1"/>
</dbReference>
<dbReference type="OrthoDB" id="6509975at2759"/>
<comment type="catalytic activity">
    <reaction evidence="11">
        <text>1D-myo-inositol 1,2,5,6-tetrakisphosphate + H2O = 1D-myo-inositol 1,2,6-trisphosphate + phosphate</text>
        <dbReference type="Rhea" id="RHEA:77119"/>
        <dbReference type="ChEBI" id="CHEBI:15377"/>
        <dbReference type="ChEBI" id="CHEBI:43474"/>
        <dbReference type="ChEBI" id="CHEBI:195535"/>
        <dbReference type="ChEBI" id="CHEBI:195537"/>
    </reaction>
    <physiologicalReaction direction="left-to-right" evidence="11">
        <dbReference type="Rhea" id="RHEA:77120"/>
    </physiologicalReaction>
</comment>
<dbReference type="InterPro" id="IPR016274">
    <property type="entry name" value="Histidine_acid_Pase_euk"/>
</dbReference>
<evidence type="ECO:0000256" key="20">
    <source>
        <dbReference type="SAM" id="Phobius"/>
    </source>
</evidence>
<proteinExistence type="inferred from homology"/>
<feature type="disulfide bond" evidence="19">
    <location>
        <begin position="246"/>
        <end position="496"/>
    </location>
</feature>
<evidence type="ECO:0000256" key="11">
    <source>
        <dbReference type="ARBA" id="ARBA00043670"/>
    </source>
</evidence>
<dbReference type="Proteomes" id="UP000800038">
    <property type="component" value="Unassembled WGS sequence"/>
</dbReference>
<dbReference type="GO" id="GO:0016158">
    <property type="term" value="F:inositol hexakisphosphate 3-phosphatase activity"/>
    <property type="evidence" value="ECO:0007669"/>
    <property type="project" value="UniProtKB-EC"/>
</dbReference>
<evidence type="ECO:0000256" key="17">
    <source>
        <dbReference type="ARBA" id="ARBA00044262"/>
    </source>
</evidence>
<organism evidence="21 22">
    <name type="scientific">Clathrospora elynae</name>
    <dbReference type="NCBI Taxonomy" id="706981"/>
    <lineage>
        <taxon>Eukaryota</taxon>
        <taxon>Fungi</taxon>
        <taxon>Dikarya</taxon>
        <taxon>Ascomycota</taxon>
        <taxon>Pezizomycotina</taxon>
        <taxon>Dothideomycetes</taxon>
        <taxon>Pleosporomycetidae</taxon>
        <taxon>Pleosporales</taxon>
        <taxon>Diademaceae</taxon>
        <taxon>Clathrospora</taxon>
    </lineage>
</organism>
<name>A0A6A5STD8_9PLEO</name>
<dbReference type="InterPro" id="IPR029033">
    <property type="entry name" value="His_PPase_superfam"/>
</dbReference>
<accession>A0A6A5STD8</accession>
<dbReference type="Pfam" id="PF00328">
    <property type="entry name" value="His_Phos_2"/>
    <property type="match status" value="1"/>
</dbReference>
<keyword evidence="6" id="KW-0378">Hydrolase</keyword>
<reference evidence="21" key="1">
    <citation type="journal article" date="2020" name="Stud. Mycol.">
        <title>101 Dothideomycetes genomes: a test case for predicting lifestyles and emergence of pathogens.</title>
        <authorList>
            <person name="Haridas S."/>
            <person name="Albert R."/>
            <person name="Binder M."/>
            <person name="Bloem J."/>
            <person name="Labutti K."/>
            <person name="Salamov A."/>
            <person name="Andreopoulos B."/>
            <person name="Baker S."/>
            <person name="Barry K."/>
            <person name="Bills G."/>
            <person name="Bluhm B."/>
            <person name="Cannon C."/>
            <person name="Castanera R."/>
            <person name="Culley D."/>
            <person name="Daum C."/>
            <person name="Ezra D."/>
            <person name="Gonzalez J."/>
            <person name="Henrissat B."/>
            <person name="Kuo A."/>
            <person name="Liang C."/>
            <person name="Lipzen A."/>
            <person name="Lutzoni F."/>
            <person name="Magnuson J."/>
            <person name="Mondo S."/>
            <person name="Nolan M."/>
            <person name="Ohm R."/>
            <person name="Pangilinan J."/>
            <person name="Park H.-J."/>
            <person name="Ramirez L."/>
            <person name="Alfaro M."/>
            <person name="Sun H."/>
            <person name="Tritt A."/>
            <person name="Yoshinaga Y."/>
            <person name="Zwiers L.-H."/>
            <person name="Turgeon B."/>
            <person name="Goodwin S."/>
            <person name="Spatafora J."/>
            <person name="Crous P."/>
            <person name="Grigoriev I."/>
        </authorList>
    </citation>
    <scope>NUCLEOTIDE SEQUENCE</scope>
    <source>
        <strain evidence="21">CBS 161.51</strain>
    </source>
</reference>
<dbReference type="PROSITE" id="PS00778">
    <property type="entry name" value="HIS_ACID_PHOSPHAT_2"/>
    <property type="match status" value="1"/>
</dbReference>
<feature type="active site" description="Proton donor" evidence="18">
    <location>
        <position position="393"/>
    </location>
</feature>
<feature type="disulfide bond" evidence="19">
    <location>
        <begin position="72"/>
        <end position="81"/>
    </location>
</feature>
<dbReference type="InterPro" id="IPR033379">
    <property type="entry name" value="Acid_Pase_AS"/>
</dbReference>
<comment type="subcellular location">
    <subcellularLocation>
        <location evidence="1">Secreted</location>
    </subcellularLocation>
</comment>
<dbReference type="SUPFAM" id="SSF53254">
    <property type="entry name" value="Phosphoglycerate mutase-like"/>
    <property type="match status" value="1"/>
</dbReference>
<evidence type="ECO:0000256" key="14">
    <source>
        <dbReference type="ARBA" id="ARBA00043748"/>
    </source>
</evidence>
<comment type="catalytic activity">
    <reaction evidence="12">
        <text>1D-myo-inositol 1,2-bisphosphate + H2O = 1D-myo-inositol 2-phosphate + phosphate</text>
        <dbReference type="Rhea" id="RHEA:77135"/>
        <dbReference type="ChEBI" id="CHEBI:15377"/>
        <dbReference type="ChEBI" id="CHEBI:43474"/>
        <dbReference type="ChEBI" id="CHEBI:84142"/>
        <dbReference type="ChEBI" id="CHEBI:195539"/>
    </reaction>
    <physiologicalReaction direction="left-to-right" evidence="12">
        <dbReference type="Rhea" id="RHEA:77136"/>
    </physiologicalReaction>
</comment>
<dbReference type="PANTHER" id="PTHR20963:SF24">
    <property type="entry name" value="3-PHYTASE B"/>
    <property type="match status" value="1"/>
</dbReference>
<feature type="transmembrane region" description="Helical" evidence="20">
    <location>
        <begin position="41"/>
        <end position="64"/>
    </location>
</feature>
<evidence type="ECO:0000256" key="18">
    <source>
        <dbReference type="PIRSR" id="PIRSR000894-1"/>
    </source>
</evidence>
<feature type="disulfide bond" evidence="19">
    <location>
        <begin position="297"/>
        <end position="313"/>
    </location>
</feature>
<dbReference type="Gene3D" id="3.40.50.1240">
    <property type="entry name" value="Phosphoglycerate mutase-like"/>
    <property type="match status" value="1"/>
</dbReference>
<evidence type="ECO:0000313" key="22">
    <source>
        <dbReference type="Proteomes" id="UP000800038"/>
    </source>
</evidence>
<dbReference type="AlphaFoldDB" id="A0A6A5STD8"/>
<feature type="disulfide bond" evidence="19">
    <location>
        <begin position="467"/>
        <end position="475"/>
    </location>
</feature>
<keyword evidence="20" id="KW-0812">Transmembrane</keyword>
<dbReference type="EC" id="3.1.3.8" evidence="4"/>
<evidence type="ECO:0000256" key="8">
    <source>
        <dbReference type="ARBA" id="ARBA00023180"/>
    </source>
</evidence>
<dbReference type="PANTHER" id="PTHR20963">
    <property type="entry name" value="MULTIPLE INOSITOL POLYPHOSPHATE PHOSPHATASE-RELATED"/>
    <property type="match status" value="1"/>
</dbReference>
<evidence type="ECO:0000256" key="10">
    <source>
        <dbReference type="ARBA" id="ARBA00042300"/>
    </source>
</evidence>
<gene>
    <name evidence="21" type="ORF">EJ02DRAFT_344398</name>
</gene>
<keyword evidence="20" id="KW-1133">Transmembrane helix</keyword>
<evidence type="ECO:0000313" key="21">
    <source>
        <dbReference type="EMBL" id="KAF1942892.1"/>
    </source>
</evidence>
<protein>
    <recommendedName>
        <fullName evidence="16">Phytase A</fullName>
        <ecNumber evidence="4">3.1.3.8</ecNumber>
    </recommendedName>
    <alternativeName>
        <fullName evidence="17">Histidine acid phosphatase phyA</fullName>
    </alternativeName>
    <alternativeName>
        <fullName evidence="10">Myo-inositol hexakisphosphate phosphohydrolase A</fullName>
    </alternativeName>
    <alternativeName>
        <fullName evidence="9">Myo-inositol-hexaphosphate 3-phosphohydrolase A</fullName>
    </alternativeName>
</protein>
<dbReference type="InterPro" id="IPR000560">
    <property type="entry name" value="His_Pase_clade-2"/>
</dbReference>
<keyword evidence="22" id="KW-1185">Reference proteome</keyword>
<evidence type="ECO:0000256" key="9">
    <source>
        <dbReference type="ARBA" id="ARBA00041857"/>
    </source>
</evidence>
<comment type="subunit">
    <text evidence="3">Monomer.</text>
</comment>
<feature type="disulfide bond" evidence="19">
    <location>
        <begin position="110"/>
        <end position="445"/>
    </location>
</feature>
<evidence type="ECO:0000256" key="2">
    <source>
        <dbReference type="ARBA" id="ARBA00005375"/>
    </source>
</evidence>
<keyword evidence="5" id="KW-0964">Secreted</keyword>
<dbReference type="CDD" id="cd07061">
    <property type="entry name" value="HP_HAP_like"/>
    <property type="match status" value="1"/>
</dbReference>
<evidence type="ECO:0000256" key="4">
    <source>
        <dbReference type="ARBA" id="ARBA00012632"/>
    </source>
</evidence>
<evidence type="ECO:0000256" key="1">
    <source>
        <dbReference type="ARBA" id="ARBA00004613"/>
    </source>
</evidence>
<evidence type="ECO:0000256" key="7">
    <source>
        <dbReference type="ARBA" id="ARBA00023157"/>
    </source>
</evidence>
<evidence type="ECO:0000256" key="19">
    <source>
        <dbReference type="PIRSR" id="PIRSR000894-2"/>
    </source>
</evidence>
<evidence type="ECO:0000256" key="5">
    <source>
        <dbReference type="ARBA" id="ARBA00022525"/>
    </source>
</evidence>
<dbReference type="EMBL" id="ML976030">
    <property type="protein sequence ID" value="KAF1942892.1"/>
    <property type="molecule type" value="Genomic_DNA"/>
</dbReference>
<sequence>MARAWNRIRGSCSPEYTSLPLTEKEPLSPIKSRHGHHRARWLNVGLALQVLGGLVCIYGLISIFTRPTRKSCDTINAGYRCSPKTTHFWGQYSLWYSVPSEIDVAPPKGCEVTFANVLSRHGGRDPTFGKSMAYALLIAEVQNTSTSYPKEFGFLRDYKYALGADELTDAGRQEMINSGVHFSRRYAKLVKKHTPFVRSGGQHRVVESAQKWLAGVAQSLKTEPQGIDVIIPEGPAWNNTLSHDICPAFERGPDHGLGDRAQQVWAAQFVPPIQTRINSALGTNLSATSIVHLMDMCPFDTLAHLSAKVSDFCGLFREKEWHGYDYLQTLGKFYGYGVGSPLGPTQGVGYVNELLARLTETPVDDNTNTNRTLDADPATFPLNRNVYADFSHDNDMSGVLAALGLYNSTKPLSNTTIENTKTTHGYSAAWTVPFAARVYVEKLQCKREKEESVRVIVNDRVHPLEFCGADKHGRCTLSRFVESQSFARSGGLWARCYD</sequence>
<evidence type="ECO:0000256" key="15">
    <source>
        <dbReference type="ARBA" id="ARBA00043788"/>
    </source>
</evidence>
<dbReference type="GO" id="GO:0003993">
    <property type="term" value="F:acid phosphatase activity"/>
    <property type="evidence" value="ECO:0007669"/>
    <property type="project" value="TreeGrafter"/>
</dbReference>
<comment type="catalytic activity">
    <reaction evidence="15">
        <text>1D-myo-inositol hexakisphosphate + H2O = 1D-myo-inositol 1,2,4,5,6-pentakisphosphate + phosphate</text>
        <dbReference type="Rhea" id="RHEA:16989"/>
        <dbReference type="ChEBI" id="CHEBI:15377"/>
        <dbReference type="ChEBI" id="CHEBI:43474"/>
        <dbReference type="ChEBI" id="CHEBI:57798"/>
        <dbReference type="ChEBI" id="CHEBI:58130"/>
        <dbReference type="EC" id="3.1.3.8"/>
    </reaction>
    <physiologicalReaction direction="left-to-right" evidence="15">
        <dbReference type="Rhea" id="RHEA:16990"/>
    </physiologicalReaction>
</comment>
<keyword evidence="7 19" id="KW-1015">Disulfide bond</keyword>
<evidence type="ECO:0000256" key="16">
    <source>
        <dbReference type="ARBA" id="ARBA00044106"/>
    </source>
</evidence>
<evidence type="ECO:0000256" key="6">
    <source>
        <dbReference type="ARBA" id="ARBA00022801"/>
    </source>
</evidence>